<dbReference type="CDD" id="cd06579">
    <property type="entry name" value="TM_PBP1_transp_AraH_like"/>
    <property type="match status" value="1"/>
</dbReference>
<feature type="transmembrane region" description="Helical" evidence="6">
    <location>
        <begin position="220"/>
        <end position="242"/>
    </location>
</feature>
<evidence type="ECO:0000256" key="5">
    <source>
        <dbReference type="ARBA" id="ARBA00023136"/>
    </source>
</evidence>
<accession>A0A1V5SKP9</accession>
<evidence type="ECO:0000256" key="3">
    <source>
        <dbReference type="ARBA" id="ARBA00022692"/>
    </source>
</evidence>
<dbReference type="GO" id="GO:0022857">
    <property type="term" value="F:transmembrane transporter activity"/>
    <property type="evidence" value="ECO:0007669"/>
    <property type="project" value="InterPro"/>
</dbReference>
<gene>
    <name evidence="7" type="primary">rbsC_28</name>
    <name evidence="7" type="ORF">BWY41_01768</name>
</gene>
<feature type="transmembrane region" description="Helical" evidence="6">
    <location>
        <begin position="21"/>
        <end position="37"/>
    </location>
</feature>
<keyword evidence="2" id="KW-1003">Cell membrane</keyword>
<proteinExistence type="predicted"/>
<feature type="transmembrane region" description="Helical" evidence="6">
    <location>
        <begin position="302"/>
        <end position="322"/>
    </location>
</feature>
<feature type="transmembrane region" description="Helical" evidence="6">
    <location>
        <begin position="254"/>
        <end position="282"/>
    </location>
</feature>
<keyword evidence="3 6" id="KW-0812">Transmembrane</keyword>
<organism evidence="7">
    <name type="scientific">Candidatus Atribacter allofermentans</name>
    <dbReference type="NCBI Taxonomy" id="1852833"/>
    <lineage>
        <taxon>Bacteria</taxon>
        <taxon>Pseudomonadati</taxon>
        <taxon>Atribacterota</taxon>
        <taxon>Atribacteria</taxon>
        <taxon>Atribacterales</taxon>
        <taxon>Atribacteraceae</taxon>
        <taxon>Atribacter</taxon>
    </lineage>
</organism>
<evidence type="ECO:0000256" key="1">
    <source>
        <dbReference type="ARBA" id="ARBA00004651"/>
    </source>
</evidence>
<feature type="transmembrane region" description="Helical" evidence="6">
    <location>
        <begin position="128"/>
        <end position="150"/>
    </location>
</feature>
<dbReference type="EMBL" id="MWBQ01000176">
    <property type="protein sequence ID" value="OQA55120.1"/>
    <property type="molecule type" value="Genomic_DNA"/>
</dbReference>
<feature type="transmembrane region" description="Helical" evidence="6">
    <location>
        <begin position="171"/>
        <end position="192"/>
    </location>
</feature>
<feature type="transmembrane region" description="Helical" evidence="6">
    <location>
        <begin position="99"/>
        <end position="122"/>
    </location>
</feature>
<comment type="caution">
    <text evidence="7">The sequence shown here is derived from an EMBL/GenBank/DDBJ whole genome shotgun (WGS) entry which is preliminary data.</text>
</comment>
<dbReference type="Proteomes" id="UP000485569">
    <property type="component" value="Unassembled WGS sequence"/>
</dbReference>
<dbReference type="PANTHER" id="PTHR32196">
    <property type="entry name" value="ABC TRANSPORTER PERMEASE PROTEIN YPHD-RELATED-RELATED"/>
    <property type="match status" value="1"/>
</dbReference>
<evidence type="ECO:0000256" key="2">
    <source>
        <dbReference type="ARBA" id="ARBA00022475"/>
    </source>
</evidence>
<dbReference type="GO" id="GO:0005886">
    <property type="term" value="C:plasma membrane"/>
    <property type="evidence" value="ECO:0007669"/>
    <property type="project" value="UniProtKB-SubCell"/>
</dbReference>
<reference evidence="7" key="1">
    <citation type="submission" date="2017-02" db="EMBL/GenBank/DDBJ databases">
        <title>Delving into the versatile metabolic prowess of the omnipresent phylum Bacteroidetes.</title>
        <authorList>
            <person name="Nobu M.K."/>
            <person name="Mei R."/>
            <person name="Narihiro T."/>
            <person name="Kuroda K."/>
            <person name="Liu W.-T."/>
        </authorList>
    </citation>
    <scope>NUCLEOTIDE SEQUENCE</scope>
    <source>
        <strain evidence="7">ADurb.Bin276</strain>
    </source>
</reference>
<evidence type="ECO:0000313" key="7">
    <source>
        <dbReference type="EMBL" id="OQA55120.1"/>
    </source>
</evidence>
<keyword evidence="5 6" id="KW-0472">Membrane</keyword>
<name>A0A1V5SKP9_9BACT</name>
<dbReference type="AlphaFoldDB" id="A0A1V5SKP9"/>
<dbReference type="InterPro" id="IPR001851">
    <property type="entry name" value="ABC_transp_permease"/>
</dbReference>
<comment type="subcellular location">
    <subcellularLocation>
        <location evidence="1">Cell membrane</location>
        <topology evidence="1">Multi-pass membrane protein</topology>
    </subcellularLocation>
</comment>
<keyword evidence="4 6" id="KW-1133">Transmembrane helix</keyword>
<sequence length="342" mass="37029">MNTNEKSKSLRMLIKIRGFREFGIIIFIIIISILIGIRNPRFLTWGNIHDMLLDTAILSILAVGMTLVLVTGGIDLSSESGLALTGMIAGMMIKDNPHLSPIFMLLFGIVLGSILGAITGLIVSKGKVFPIIATLSMMYVYRGITFIISGGKWINAYEMPDSFKTMATGRLLGFSNLIAIAIVVYLVFYFFVNHTRTGREIYAVGSNIEAARIIGINTGFIIWLVYTLSGALYGLAGVMWVARYASAQNDTASGFVMTIVAACVLGGVSISGGVGTISGVLLGSIMIGIINNALPMIRVSPFWKMALQGLIILVAVLVNILITRNAEKAQLKQREARAKYHE</sequence>
<dbReference type="PANTHER" id="PTHR32196:SF72">
    <property type="entry name" value="RIBOSE IMPORT PERMEASE PROTEIN RBSC"/>
    <property type="match status" value="1"/>
</dbReference>
<protein>
    <submittedName>
        <fullName evidence="7">Ribose transport system permease protein RbsC</fullName>
    </submittedName>
</protein>
<feature type="transmembrane region" description="Helical" evidence="6">
    <location>
        <begin position="57"/>
        <end position="78"/>
    </location>
</feature>
<evidence type="ECO:0000256" key="4">
    <source>
        <dbReference type="ARBA" id="ARBA00022989"/>
    </source>
</evidence>
<evidence type="ECO:0000256" key="6">
    <source>
        <dbReference type="SAM" id="Phobius"/>
    </source>
</evidence>
<dbReference type="Pfam" id="PF02653">
    <property type="entry name" value="BPD_transp_2"/>
    <property type="match status" value="1"/>
</dbReference>